<accession>A0A1F7J7F9</accession>
<organism evidence="1 2">
    <name type="scientific">Candidatus Roizmanbacteria bacterium RIFCSPLOWO2_01_FULL_41_22</name>
    <dbReference type="NCBI Taxonomy" id="1802067"/>
    <lineage>
        <taxon>Bacteria</taxon>
        <taxon>Candidatus Roizmaniibacteriota</taxon>
    </lineage>
</organism>
<reference evidence="1 2" key="1">
    <citation type="journal article" date="2016" name="Nat. Commun.">
        <title>Thousands of microbial genomes shed light on interconnected biogeochemical processes in an aquifer system.</title>
        <authorList>
            <person name="Anantharaman K."/>
            <person name="Brown C.T."/>
            <person name="Hug L.A."/>
            <person name="Sharon I."/>
            <person name="Castelle C.J."/>
            <person name="Probst A.J."/>
            <person name="Thomas B.C."/>
            <person name="Singh A."/>
            <person name="Wilkins M.J."/>
            <person name="Karaoz U."/>
            <person name="Brodie E.L."/>
            <person name="Williams K.H."/>
            <person name="Hubbard S.S."/>
            <person name="Banfield J.F."/>
        </authorList>
    </citation>
    <scope>NUCLEOTIDE SEQUENCE [LARGE SCALE GENOMIC DNA]</scope>
</reference>
<evidence type="ECO:0000313" key="2">
    <source>
        <dbReference type="Proteomes" id="UP000176480"/>
    </source>
</evidence>
<dbReference type="EMBL" id="MGAR01000026">
    <property type="protein sequence ID" value="OGK51541.1"/>
    <property type="molecule type" value="Genomic_DNA"/>
</dbReference>
<dbReference type="AlphaFoldDB" id="A0A1F7J7F9"/>
<proteinExistence type="predicted"/>
<gene>
    <name evidence="1" type="ORF">A2966_04615</name>
</gene>
<sequence length="92" mass="10195">MGGKAQLDTKGNLVLNEGHLVGNDSFRDRATLTAGTKQLRITRDWDSLPTTVMLTATYNTRVWVEQITTTGFTIKVDTAPTADADIQWLALW</sequence>
<protein>
    <submittedName>
        <fullName evidence="1">Uncharacterized protein</fullName>
    </submittedName>
</protein>
<name>A0A1F7J7F9_9BACT</name>
<dbReference type="Proteomes" id="UP000176480">
    <property type="component" value="Unassembled WGS sequence"/>
</dbReference>
<evidence type="ECO:0000313" key="1">
    <source>
        <dbReference type="EMBL" id="OGK51541.1"/>
    </source>
</evidence>
<comment type="caution">
    <text evidence="1">The sequence shown here is derived from an EMBL/GenBank/DDBJ whole genome shotgun (WGS) entry which is preliminary data.</text>
</comment>